<dbReference type="AlphaFoldDB" id="A0A4V2QG29"/>
<protein>
    <submittedName>
        <fullName evidence="3">DNA-binding XRE family transcriptional regulator</fullName>
    </submittedName>
</protein>
<feature type="domain" description="HTH cro/C1-type" evidence="2">
    <location>
        <begin position="7"/>
        <end position="61"/>
    </location>
</feature>
<organism evidence="3 4">
    <name type="scientific">Hydrogenispora ethanolica</name>
    <dbReference type="NCBI Taxonomy" id="1082276"/>
    <lineage>
        <taxon>Bacteria</taxon>
        <taxon>Bacillati</taxon>
        <taxon>Bacillota</taxon>
        <taxon>Hydrogenispora</taxon>
    </lineage>
</organism>
<proteinExistence type="predicted"/>
<evidence type="ECO:0000256" key="1">
    <source>
        <dbReference type="ARBA" id="ARBA00023125"/>
    </source>
</evidence>
<evidence type="ECO:0000259" key="2">
    <source>
        <dbReference type="PROSITE" id="PS50943"/>
    </source>
</evidence>
<dbReference type="InterPro" id="IPR001387">
    <property type="entry name" value="Cro/C1-type_HTH"/>
</dbReference>
<keyword evidence="4" id="KW-1185">Reference proteome</keyword>
<evidence type="ECO:0000313" key="3">
    <source>
        <dbReference type="EMBL" id="TCL74187.1"/>
    </source>
</evidence>
<dbReference type="InterPro" id="IPR050807">
    <property type="entry name" value="TransReg_Diox_bact_type"/>
</dbReference>
<dbReference type="OrthoDB" id="118856at2"/>
<dbReference type="Gene3D" id="1.10.260.40">
    <property type="entry name" value="lambda repressor-like DNA-binding domains"/>
    <property type="match status" value="1"/>
</dbReference>
<dbReference type="EMBL" id="SLUN01000004">
    <property type="protein sequence ID" value="TCL74187.1"/>
    <property type="molecule type" value="Genomic_DNA"/>
</dbReference>
<dbReference type="GO" id="GO:0005829">
    <property type="term" value="C:cytosol"/>
    <property type="evidence" value="ECO:0007669"/>
    <property type="project" value="TreeGrafter"/>
</dbReference>
<reference evidence="3 4" key="1">
    <citation type="submission" date="2019-03" db="EMBL/GenBank/DDBJ databases">
        <title>Genomic Encyclopedia of Type Strains, Phase IV (KMG-IV): sequencing the most valuable type-strain genomes for metagenomic binning, comparative biology and taxonomic classification.</title>
        <authorList>
            <person name="Goeker M."/>
        </authorList>
    </citation>
    <scope>NUCLEOTIDE SEQUENCE [LARGE SCALE GENOMIC DNA]</scope>
    <source>
        <strain evidence="3 4">LX-B</strain>
    </source>
</reference>
<dbReference type="InterPro" id="IPR010982">
    <property type="entry name" value="Lambda_DNA-bd_dom_sf"/>
</dbReference>
<dbReference type="CDD" id="cd00093">
    <property type="entry name" value="HTH_XRE"/>
    <property type="match status" value="1"/>
</dbReference>
<keyword evidence="1 3" id="KW-0238">DNA-binding</keyword>
<dbReference type="RefSeq" id="WP_132013178.1">
    <property type="nucleotide sequence ID" value="NZ_SLUN01000004.1"/>
</dbReference>
<comment type="caution">
    <text evidence="3">The sequence shown here is derived from an EMBL/GenBank/DDBJ whole genome shotgun (WGS) entry which is preliminary data.</text>
</comment>
<name>A0A4V2QG29_HYDET</name>
<dbReference type="SMART" id="SM00530">
    <property type="entry name" value="HTH_XRE"/>
    <property type="match status" value="1"/>
</dbReference>
<dbReference type="GO" id="GO:0003700">
    <property type="term" value="F:DNA-binding transcription factor activity"/>
    <property type="evidence" value="ECO:0007669"/>
    <property type="project" value="TreeGrafter"/>
</dbReference>
<evidence type="ECO:0000313" key="4">
    <source>
        <dbReference type="Proteomes" id="UP000295008"/>
    </source>
</evidence>
<dbReference type="PANTHER" id="PTHR46797">
    <property type="entry name" value="HTH-TYPE TRANSCRIPTIONAL REGULATOR"/>
    <property type="match status" value="1"/>
</dbReference>
<accession>A0A4V2QG29</accession>
<gene>
    <name evidence="3" type="ORF">EDC14_1004125</name>
</gene>
<dbReference type="GO" id="GO:0003677">
    <property type="term" value="F:DNA binding"/>
    <property type="evidence" value="ECO:0007669"/>
    <property type="project" value="UniProtKB-KW"/>
</dbReference>
<dbReference type="PANTHER" id="PTHR46797:SF1">
    <property type="entry name" value="METHYLPHOSPHONATE SYNTHASE"/>
    <property type="match status" value="1"/>
</dbReference>
<sequence>MELGPKIKALREQSGMSMNALARLSGVAQSSLSGIESGKQYPTFDNLERIIKALGLTLSDFFSEEKPDYSPEIQKLLVSVQTLPPAYIDKVTDFALLMHSMLDLPQLEKDLKQSE</sequence>
<dbReference type="Pfam" id="PF01381">
    <property type="entry name" value="HTH_3"/>
    <property type="match status" value="1"/>
</dbReference>
<dbReference type="Proteomes" id="UP000295008">
    <property type="component" value="Unassembled WGS sequence"/>
</dbReference>
<dbReference type="SUPFAM" id="SSF47413">
    <property type="entry name" value="lambda repressor-like DNA-binding domains"/>
    <property type="match status" value="1"/>
</dbReference>
<dbReference type="PROSITE" id="PS50943">
    <property type="entry name" value="HTH_CROC1"/>
    <property type="match status" value="1"/>
</dbReference>